<dbReference type="Pfam" id="PF18982">
    <property type="entry name" value="JetA"/>
    <property type="match status" value="1"/>
</dbReference>
<keyword evidence="2" id="KW-1185">Reference proteome</keyword>
<name>K4KTN8_SIMAS</name>
<dbReference type="KEGG" id="saga:M5M_00500"/>
<dbReference type="Proteomes" id="UP000000466">
    <property type="component" value="Chromosome"/>
</dbReference>
<gene>
    <name evidence="1" type="ordered locus">M5M_00500</name>
</gene>
<dbReference type="STRING" id="1117647.M5M_00500"/>
<proteinExistence type="predicted"/>
<accession>K4KTN8</accession>
<dbReference type="InterPro" id="IPR043773">
    <property type="entry name" value="JetA"/>
</dbReference>
<reference evidence="1 2" key="1">
    <citation type="journal article" date="2013" name="Genome Announc.">
        <title>Complete genome sequence of Simiduia agarivorans SA1(T), a marine bacterium able to degrade a variety of polysaccharides.</title>
        <authorList>
            <person name="Lin S.Y."/>
            <person name="Shieh W.Y."/>
            <person name="Chen J.S."/>
            <person name="Tang S.L."/>
        </authorList>
    </citation>
    <scope>NUCLEOTIDE SEQUENCE [LARGE SCALE GENOMIC DNA]</scope>
    <source>
        <strain evidence="2">DSM 21679 / JCM 13881 / BCRC 17597 / SA1</strain>
    </source>
</reference>
<dbReference type="AlphaFoldDB" id="K4KTN8"/>
<dbReference type="RefSeq" id="WP_015045510.1">
    <property type="nucleotide sequence ID" value="NC_018868.3"/>
</dbReference>
<organism evidence="1 2">
    <name type="scientific">Simiduia agarivorans (strain DSM 21679 / JCM 13881 / BCRC 17597 / SA1)</name>
    <dbReference type="NCBI Taxonomy" id="1117647"/>
    <lineage>
        <taxon>Bacteria</taxon>
        <taxon>Pseudomonadati</taxon>
        <taxon>Pseudomonadota</taxon>
        <taxon>Gammaproteobacteria</taxon>
        <taxon>Cellvibrionales</taxon>
        <taxon>Cellvibrionaceae</taxon>
        <taxon>Simiduia</taxon>
    </lineage>
</organism>
<evidence type="ECO:0008006" key="3">
    <source>
        <dbReference type="Google" id="ProtNLM"/>
    </source>
</evidence>
<dbReference type="eggNOG" id="ENOG502Z7WM">
    <property type="taxonomic scope" value="Bacteria"/>
</dbReference>
<dbReference type="EMBL" id="CP003746">
    <property type="protein sequence ID" value="AFU97337.1"/>
    <property type="molecule type" value="Genomic_DNA"/>
</dbReference>
<protein>
    <recommendedName>
        <fullName evidence="3">Flagellar protein FliT</fullName>
    </recommendedName>
</protein>
<dbReference type="HOGENOM" id="CLU_045082_0_0_6"/>
<evidence type="ECO:0000313" key="1">
    <source>
        <dbReference type="EMBL" id="AFU97337.1"/>
    </source>
</evidence>
<evidence type="ECO:0000313" key="2">
    <source>
        <dbReference type="Proteomes" id="UP000000466"/>
    </source>
</evidence>
<sequence length="498" mass="57229">MFFTDSRLHFFRPLVGKYREVVVECVRLLYQKLYTDLTGYGQSHGRDFVIDVFVEAIARAPLLDEEVGAPEGRFKDARALAGFILNNLLDNGWMERRLDEATLQSHYGFTRMGRGFAQPFVESGKLEYRSRNRNTRNTRNSLQAFAEKGEVYDLLDALEYSERIISDFADTIAELEERRLQLVREVESRQLIEQAADQFFDFIDTVFKPDLEVRLSADSVEKYRDQIASLIRQVRRRRKYGEGEHAELLWQTVMEMRLRKLLPGRVVEGQSLLENIVHTIEERLQSACDIMLPALRRALNSFTARADIIIRQLSYLHRQADEPLLDACSRLREMSPDNQEQALQRMGQVLAGVRSGWPASEQFVLRSRNRRRTVRATLANAPGLDRDAQKAQFISQVLDQAFHVSSQHIRAYVSDKLITQGRVYSKHLAVQDARQLLALAHVVSLAGERLDNGFEILIHPARSDSAGLQVFEASNCGDGYFDSRENFELELVDRQRAS</sequence>